<evidence type="ECO:0000313" key="1">
    <source>
        <dbReference type="EMBL" id="WKK85388.2"/>
    </source>
</evidence>
<dbReference type="RefSeq" id="WP_308355984.1">
    <property type="nucleotide sequence ID" value="NZ_CP129970.2"/>
</dbReference>
<dbReference type="Pfam" id="PF13528">
    <property type="entry name" value="Glyco_trans_1_3"/>
    <property type="match status" value="1"/>
</dbReference>
<keyword evidence="2" id="KW-1185">Reference proteome</keyword>
<evidence type="ECO:0000313" key="2">
    <source>
        <dbReference type="Proteomes" id="UP001244443"/>
    </source>
</evidence>
<protein>
    <submittedName>
        <fullName evidence="1">Glycosyltransferase family protein</fullName>
    </submittedName>
</protein>
<gene>
    <name evidence="1" type="ORF">QYS48_26265</name>
</gene>
<sequence>MKVLYAIQGTGNGHVSRAREIIPILNKYASVDVLISGIQADVELEYSIQYHFYGLSFIFGKNGGIDIWQTIKKFKPIRLIREIMSLQLSQYDLIINDFEPVSAWACVFRFKKCIGLSHQSSVIHPFSPRPQKFEFLSHLILKYYAPSKINYGFHFRRYSENTFTPVIRKEIRNLKPKKGDYFTVYLPAYSDERIAKVLMRVEAKFQVFTKHSNKKYNRDNIEFTPINNTSYLKSLESSLGLICGAGFEGPAEALFLKKKLLVIPMMSQYEQKCNAAALEEMGVSVLKKLSLKYISDIENFILQQDYFSINYENETEDILVSILHQHIHNPQLISANSRLSFS</sequence>
<dbReference type="EMBL" id="CP129970">
    <property type="protein sequence ID" value="WKK85388.2"/>
    <property type="molecule type" value="Genomic_DNA"/>
</dbReference>
<proteinExistence type="predicted"/>
<reference evidence="1" key="1">
    <citation type="submission" date="2023-08" db="EMBL/GenBank/DDBJ databases">
        <title>Comparative genomics and taxonomic characterization of three novel marine species of genus Marivirga.</title>
        <authorList>
            <person name="Muhammad N."/>
            <person name="Kim S.-G."/>
        </authorList>
    </citation>
    <scope>NUCLEOTIDE SEQUENCE [LARGE SCALE GENOMIC DNA]</scope>
    <source>
        <strain evidence="1">ABR2-2</strain>
    </source>
</reference>
<dbReference type="AlphaFoldDB" id="A0AA49GHY5"/>
<dbReference type="Proteomes" id="UP001244443">
    <property type="component" value="Chromosome"/>
</dbReference>
<name>A0AA49GHY5_9BACT</name>
<organism evidence="1 2">
    <name type="scientific">Marivirga arenosa</name>
    <dbReference type="NCBI Taxonomy" id="3059076"/>
    <lineage>
        <taxon>Bacteria</taxon>
        <taxon>Pseudomonadati</taxon>
        <taxon>Bacteroidota</taxon>
        <taxon>Cytophagia</taxon>
        <taxon>Cytophagales</taxon>
        <taxon>Marivirgaceae</taxon>
        <taxon>Marivirga</taxon>
    </lineage>
</organism>
<accession>A0AA49GHY5</accession>